<reference evidence="2" key="1">
    <citation type="submission" date="2021-02" db="EMBL/GenBank/DDBJ databases">
        <authorList>
            <person name="Nieuwenhuis M."/>
            <person name="Van De Peppel L.J.J."/>
        </authorList>
    </citation>
    <scope>NUCLEOTIDE SEQUENCE</scope>
    <source>
        <strain evidence="2">D49</strain>
    </source>
</reference>
<evidence type="ECO:0000313" key="3">
    <source>
        <dbReference type="Proteomes" id="UP000717328"/>
    </source>
</evidence>
<comment type="caution">
    <text evidence="2">The sequence shown here is derived from an EMBL/GenBank/DDBJ whole genome shotgun (WGS) entry which is preliminary data.</text>
</comment>
<evidence type="ECO:0000313" key="2">
    <source>
        <dbReference type="EMBL" id="KAG5638237.1"/>
    </source>
</evidence>
<proteinExistence type="predicted"/>
<reference evidence="2" key="2">
    <citation type="submission" date="2021-10" db="EMBL/GenBank/DDBJ databases">
        <title>Phylogenomics reveals ancestral predisposition of the termite-cultivated fungus Termitomyces towards a domesticated lifestyle.</title>
        <authorList>
            <person name="Auxier B."/>
            <person name="Grum-Grzhimaylo A."/>
            <person name="Cardenas M.E."/>
            <person name="Lodge J.D."/>
            <person name="Laessoe T."/>
            <person name="Pedersen O."/>
            <person name="Smith M.E."/>
            <person name="Kuyper T.W."/>
            <person name="Franco-Molano E.A."/>
            <person name="Baroni T.J."/>
            <person name="Aanen D.K."/>
        </authorList>
    </citation>
    <scope>NUCLEOTIDE SEQUENCE</scope>
    <source>
        <strain evidence="2">D49</strain>
    </source>
</reference>
<dbReference type="Pfam" id="PF01636">
    <property type="entry name" value="APH"/>
    <property type="match status" value="1"/>
</dbReference>
<dbReference type="InterPro" id="IPR002575">
    <property type="entry name" value="Aminoglycoside_PTrfase"/>
</dbReference>
<evidence type="ECO:0000259" key="1">
    <source>
        <dbReference type="Pfam" id="PF01636"/>
    </source>
</evidence>
<feature type="domain" description="Aminoglycoside phosphotransferase" evidence="1">
    <location>
        <begin position="74"/>
        <end position="119"/>
    </location>
</feature>
<protein>
    <recommendedName>
        <fullName evidence="1">Aminoglycoside phosphotransferase domain-containing protein</fullName>
    </recommendedName>
</protein>
<dbReference type="Proteomes" id="UP000717328">
    <property type="component" value="Unassembled WGS sequence"/>
</dbReference>
<dbReference type="EMBL" id="JABCKI010005773">
    <property type="protein sequence ID" value="KAG5638237.1"/>
    <property type="molecule type" value="Genomic_DNA"/>
</dbReference>
<organism evidence="2 3">
    <name type="scientific">Sphagnurus paluster</name>
    <dbReference type="NCBI Taxonomy" id="117069"/>
    <lineage>
        <taxon>Eukaryota</taxon>
        <taxon>Fungi</taxon>
        <taxon>Dikarya</taxon>
        <taxon>Basidiomycota</taxon>
        <taxon>Agaricomycotina</taxon>
        <taxon>Agaricomycetes</taxon>
        <taxon>Agaricomycetidae</taxon>
        <taxon>Agaricales</taxon>
        <taxon>Tricholomatineae</taxon>
        <taxon>Lyophyllaceae</taxon>
        <taxon>Sphagnurus</taxon>
    </lineage>
</organism>
<dbReference type="PANTHER" id="PTHR21310:SF58">
    <property type="entry name" value="AMINOGLYCOSIDE PHOSPHOTRANSFERASE DOMAIN-CONTAINING PROTEIN"/>
    <property type="match status" value="1"/>
</dbReference>
<name>A0A9P7FTD2_9AGAR</name>
<dbReference type="Gene3D" id="3.90.1200.10">
    <property type="match status" value="1"/>
</dbReference>
<dbReference type="InterPro" id="IPR051678">
    <property type="entry name" value="AGP_Transferase"/>
</dbReference>
<sequence length="120" mass="13396">MDSMTTTQLDHVADQSKAILSRMATIKPKTLGSVTGGPYLNFFFPNYISPKHAFATVGEFNDHIRWLLMLFCTEKFTESVLCRFPRNAAIRFAHADLLPRNIIVNGSTVTGIIDWATAGF</sequence>
<gene>
    <name evidence="2" type="ORF">H0H81_001111</name>
</gene>
<dbReference type="PANTHER" id="PTHR21310">
    <property type="entry name" value="AMINOGLYCOSIDE PHOSPHOTRANSFERASE-RELATED-RELATED"/>
    <property type="match status" value="1"/>
</dbReference>
<dbReference type="SUPFAM" id="SSF56112">
    <property type="entry name" value="Protein kinase-like (PK-like)"/>
    <property type="match status" value="1"/>
</dbReference>
<accession>A0A9P7FTD2</accession>
<dbReference type="AlphaFoldDB" id="A0A9P7FTD2"/>
<dbReference type="InterPro" id="IPR011009">
    <property type="entry name" value="Kinase-like_dom_sf"/>
</dbReference>
<dbReference type="OrthoDB" id="5598852at2759"/>
<keyword evidence="3" id="KW-1185">Reference proteome</keyword>